<dbReference type="InterPro" id="IPR055597">
    <property type="entry name" value="DUF7173"/>
</dbReference>
<dbReference type="EMBL" id="BK032724">
    <property type="protein sequence ID" value="DAF56939.1"/>
    <property type="molecule type" value="Genomic_DNA"/>
</dbReference>
<protein>
    <submittedName>
        <fullName evidence="1">Uncharacterized protein</fullName>
    </submittedName>
</protein>
<organism evidence="1">
    <name type="scientific">Siphoviridae sp. ctiJm4</name>
    <dbReference type="NCBI Taxonomy" id="2827916"/>
    <lineage>
        <taxon>Viruses</taxon>
        <taxon>Duplodnaviria</taxon>
        <taxon>Heunggongvirae</taxon>
        <taxon>Uroviricota</taxon>
        <taxon>Caudoviricetes</taxon>
    </lineage>
</organism>
<accession>A0A8S5T1N4</accession>
<reference evidence="1" key="1">
    <citation type="journal article" date="2021" name="Proc. Natl. Acad. Sci. U.S.A.">
        <title>A Catalog of Tens of Thousands of Viruses from Human Metagenomes Reveals Hidden Associations with Chronic Diseases.</title>
        <authorList>
            <person name="Tisza M.J."/>
            <person name="Buck C.B."/>
        </authorList>
    </citation>
    <scope>NUCLEOTIDE SEQUENCE</scope>
    <source>
        <strain evidence="1">CtiJm4</strain>
    </source>
</reference>
<proteinExistence type="predicted"/>
<name>A0A8S5T1N4_9CAUD</name>
<sequence>MIMTEQQFGFGAVPPQQPTMGKEKIAPKATFDSTTATGVVLDNFRHAKQGYDVAKKALDEAKGNVIAHIGEQISVGTNRFATNHFTLKTSVSKKYDVDASDMQGLNQALTVIAGLCGGDVASSLIKWKPSLDSKVYEKLSDDAKAQLDRFITLSYGSLTLSIEDL</sequence>
<dbReference type="Pfam" id="PF23791">
    <property type="entry name" value="DUF7173"/>
    <property type="match status" value="1"/>
</dbReference>
<evidence type="ECO:0000313" key="1">
    <source>
        <dbReference type="EMBL" id="DAF56939.1"/>
    </source>
</evidence>